<dbReference type="GO" id="GO:0008083">
    <property type="term" value="F:growth factor activity"/>
    <property type="evidence" value="ECO:0007669"/>
    <property type="project" value="UniProtKB-KW"/>
</dbReference>
<evidence type="ECO:0000313" key="5">
    <source>
        <dbReference type="Proteomes" id="UP000887565"/>
    </source>
</evidence>
<dbReference type="InterPro" id="IPR029034">
    <property type="entry name" value="Cystine-knot_cytokine"/>
</dbReference>
<dbReference type="PROSITE" id="PS51362">
    <property type="entry name" value="TGF_BETA_2"/>
    <property type="match status" value="1"/>
</dbReference>
<keyword evidence="2" id="KW-0964">Secreted</keyword>
<feature type="domain" description="TGF-beta family profile" evidence="4">
    <location>
        <begin position="1"/>
        <end position="73"/>
    </location>
</feature>
<evidence type="ECO:0000313" key="6">
    <source>
        <dbReference type="WBParaSite" id="nRc.2.0.1.t34991-RA"/>
    </source>
</evidence>
<dbReference type="InterPro" id="IPR001839">
    <property type="entry name" value="TGF-b_C"/>
</dbReference>
<keyword evidence="5" id="KW-1185">Reference proteome</keyword>
<proteinExistence type="inferred from homology"/>
<evidence type="ECO:0000256" key="1">
    <source>
        <dbReference type="ARBA" id="ARBA00004613"/>
    </source>
</evidence>
<evidence type="ECO:0000256" key="2">
    <source>
        <dbReference type="ARBA" id="ARBA00022525"/>
    </source>
</evidence>
<organism evidence="5 6">
    <name type="scientific">Romanomermis culicivorax</name>
    <name type="common">Nematode worm</name>
    <dbReference type="NCBI Taxonomy" id="13658"/>
    <lineage>
        <taxon>Eukaryota</taxon>
        <taxon>Metazoa</taxon>
        <taxon>Ecdysozoa</taxon>
        <taxon>Nematoda</taxon>
        <taxon>Enoplea</taxon>
        <taxon>Dorylaimia</taxon>
        <taxon>Mermithida</taxon>
        <taxon>Mermithoidea</taxon>
        <taxon>Mermithidae</taxon>
        <taxon>Romanomermis</taxon>
    </lineage>
</organism>
<dbReference type="GO" id="GO:0005576">
    <property type="term" value="C:extracellular region"/>
    <property type="evidence" value="ECO:0007669"/>
    <property type="project" value="UniProtKB-SubCell"/>
</dbReference>
<evidence type="ECO:0000256" key="3">
    <source>
        <dbReference type="RuleBase" id="RU000354"/>
    </source>
</evidence>
<comment type="subcellular location">
    <subcellularLocation>
        <location evidence="1">Secreted</location>
    </subcellularLocation>
</comment>
<dbReference type="Gene3D" id="2.10.90.10">
    <property type="entry name" value="Cystine-knot cytokines"/>
    <property type="match status" value="1"/>
</dbReference>
<keyword evidence="3" id="KW-0339">Growth factor</keyword>
<dbReference type="Proteomes" id="UP000887565">
    <property type="component" value="Unplaced"/>
</dbReference>
<dbReference type="WBParaSite" id="nRc.2.0.1.t34991-RA">
    <property type="protein sequence ID" value="nRc.2.0.1.t34991-RA"/>
    <property type="gene ID" value="nRc.2.0.1.g34991"/>
</dbReference>
<dbReference type="SUPFAM" id="SSF57501">
    <property type="entry name" value="Cystine-knot cytokines"/>
    <property type="match status" value="1"/>
</dbReference>
<evidence type="ECO:0000259" key="4">
    <source>
        <dbReference type="PROSITE" id="PS51362"/>
    </source>
</evidence>
<accession>A0A915K8H6</accession>
<dbReference type="Pfam" id="PF00019">
    <property type="entry name" value="TGF_beta"/>
    <property type="match status" value="1"/>
</dbReference>
<reference evidence="6" key="1">
    <citation type="submission" date="2022-11" db="UniProtKB">
        <authorList>
            <consortium name="WormBaseParasite"/>
        </authorList>
    </citation>
    <scope>IDENTIFICATION</scope>
</reference>
<dbReference type="AlphaFoldDB" id="A0A915K8H6"/>
<sequence length="116" mass="13299">MTEIRNGVDIVYTNDHDSSLYKEIMNLHSEVRQARPCCSPTKFDSVVITVLRDEDQLMTQTLSDIIVDRCDYRILLLPFFLNPVIAAEHNTVSDVPKLAKVKRRLSPTLILAIRDE</sequence>
<comment type="similarity">
    <text evidence="3">Belongs to the TGF-beta family.</text>
</comment>
<name>A0A915K8H6_ROMCU</name>
<protein>
    <submittedName>
        <fullName evidence="6">TGF-beta family profile domain-containing protein</fullName>
    </submittedName>
</protein>